<accession>A0A135ZB54</accession>
<feature type="domain" description="Glycoside hydrolase family 3 N-terminal" evidence="6">
    <location>
        <begin position="71"/>
        <end position="404"/>
    </location>
</feature>
<dbReference type="Proteomes" id="UP000070505">
    <property type="component" value="Unassembled WGS sequence"/>
</dbReference>
<evidence type="ECO:0000313" key="8">
    <source>
        <dbReference type="Proteomes" id="UP000070505"/>
    </source>
</evidence>
<comment type="caution">
    <text evidence="7">The sequence shown here is derived from an EMBL/GenBank/DDBJ whole genome shotgun (WGS) entry which is preliminary data.</text>
</comment>
<evidence type="ECO:0000313" key="7">
    <source>
        <dbReference type="EMBL" id="KXI18835.1"/>
    </source>
</evidence>
<dbReference type="InterPro" id="IPR036962">
    <property type="entry name" value="Glyco_hydro_3_N_sf"/>
</dbReference>
<sequence length="414" mass="45466">MSVIAIISVISVIIFGAYKIYENSLPSGFNASSRESILSNSRNKSHNATKKYRFRFNVSNEEVDKILKSMTLEDKIAQMFMVTPEQLIGVKNAVTSTNRATYKRFYAIPVGGIMYKSENLLDPNQTKNMISSFQSLSQSRVSLPALISVDEEGGTVARVSKNHAMNVKDSPNMSDVGASKKTIKALQIGRYMGKYLSDLGFNVDFAPVADVLTNPNNELMRKRSFGSDSNLVTNMTSAFTQGLQSSNIFATYKHFPGHGSTKEDSHKGITISDLNEKELEHVDLKPFKDASEIGVQFIMVSHVSYPKVTGDNTPASMSEKIVTGLARKKLKYDGVLISDSMGMGAITNSFSSGQAAVQGIRAGLDMLLCPQDISVAYKSVLRAVRNGSISEKRIDESVRRIIRVKLHLESSSLN</sequence>
<proteinExistence type="inferred from homology"/>
<keyword evidence="5" id="KW-0326">Glycosidase</keyword>
<dbReference type="InterPro" id="IPR001764">
    <property type="entry name" value="Glyco_hydro_3_N"/>
</dbReference>
<dbReference type="Gene3D" id="3.20.20.300">
    <property type="entry name" value="Glycoside hydrolase, family 3, N-terminal domain"/>
    <property type="match status" value="1"/>
</dbReference>
<dbReference type="GO" id="GO:0005975">
    <property type="term" value="P:carbohydrate metabolic process"/>
    <property type="evidence" value="ECO:0007669"/>
    <property type="project" value="InterPro"/>
</dbReference>
<dbReference type="EC" id="3.2.1.52" evidence="3"/>
<dbReference type="EMBL" id="LSRC01000007">
    <property type="protein sequence ID" value="KXI18835.1"/>
    <property type="molecule type" value="Genomic_DNA"/>
</dbReference>
<dbReference type="GO" id="GO:0004563">
    <property type="term" value="F:beta-N-acetylhexosaminidase activity"/>
    <property type="evidence" value="ECO:0007669"/>
    <property type="project" value="UniProtKB-EC"/>
</dbReference>
<evidence type="ECO:0000256" key="2">
    <source>
        <dbReference type="ARBA" id="ARBA00005336"/>
    </source>
</evidence>
<evidence type="ECO:0000256" key="5">
    <source>
        <dbReference type="ARBA" id="ARBA00023295"/>
    </source>
</evidence>
<dbReference type="GO" id="GO:0009254">
    <property type="term" value="P:peptidoglycan turnover"/>
    <property type="evidence" value="ECO:0007669"/>
    <property type="project" value="TreeGrafter"/>
</dbReference>
<dbReference type="SUPFAM" id="SSF51445">
    <property type="entry name" value="(Trans)glycosidases"/>
    <property type="match status" value="1"/>
</dbReference>
<evidence type="ECO:0000256" key="4">
    <source>
        <dbReference type="ARBA" id="ARBA00022801"/>
    </source>
</evidence>
<gene>
    <name evidence="7" type="ORF">HMPREF3230_00188</name>
</gene>
<reference evidence="7 8" key="1">
    <citation type="submission" date="2016-02" db="EMBL/GenBank/DDBJ databases">
        <authorList>
            <person name="Wen L."/>
            <person name="He K."/>
            <person name="Yang H."/>
        </authorList>
    </citation>
    <scope>NUCLEOTIDE SEQUENCE [LARGE SCALE GENOMIC DNA]</scope>
    <source>
        <strain evidence="7 8">CMW7778B</strain>
    </source>
</reference>
<evidence type="ECO:0000256" key="3">
    <source>
        <dbReference type="ARBA" id="ARBA00012663"/>
    </source>
</evidence>
<evidence type="ECO:0000256" key="1">
    <source>
        <dbReference type="ARBA" id="ARBA00001231"/>
    </source>
</evidence>
<dbReference type="AlphaFoldDB" id="A0A135ZB54"/>
<dbReference type="InterPro" id="IPR050226">
    <property type="entry name" value="NagZ_Beta-hexosaminidase"/>
</dbReference>
<dbReference type="PANTHER" id="PTHR30480:SF13">
    <property type="entry name" value="BETA-HEXOSAMINIDASE"/>
    <property type="match status" value="1"/>
</dbReference>
<dbReference type="Pfam" id="PF00933">
    <property type="entry name" value="Glyco_hydro_3"/>
    <property type="match status" value="1"/>
</dbReference>
<dbReference type="PANTHER" id="PTHR30480">
    <property type="entry name" value="BETA-HEXOSAMINIDASE-RELATED"/>
    <property type="match status" value="1"/>
</dbReference>
<dbReference type="PATRIC" id="fig|2702.101.peg.188"/>
<dbReference type="InterPro" id="IPR017853">
    <property type="entry name" value="GH"/>
</dbReference>
<organism evidence="7 8">
    <name type="scientific">Gardnerella vaginalis</name>
    <dbReference type="NCBI Taxonomy" id="2702"/>
    <lineage>
        <taxon>Bacteria</taxon>
        <taxon>Bacillati</taxon>
        <taxon>Actinomycetota</taxon>
        <taxon>Actinomycetes</taxon>
        <taxon>Bifidobacteriales</taxon>
        <taxon>Bifidobacteriaceae</taxon>
        <taxon>Gardnerella</taxon>
    </lineage>
</organism>
<comment type="catalytic activity">
    <reaction evidence="1">
        <text>Hydrolysis of terminal non-reducing N-acetyl-D-hexosamine residues in N-acetyl-beta-D-hexosaminides.</text>
        <dbReference type="EC" id="3.2.1.52"/>
    </reaction>
</comment>
<protein>
    <recommendedName>
        <fullName evidence="3">beta-N-acetylhexosaminidase</fullName>
        <ecNumber evidence="3">3.2.1.52</ecNumber>
    </recommendedName>
</protein>
<evidence type="ECO:0000259" key="6">
    <source>
        <dbReference type="Pfam" id="PF00933"/>
    </source>
</evidence>
<name>A0A135ZB54_GARVA</name>
<comment type="similarity">
    <text evidence="2">Belongs to the glycosyl hydrolase 3 family.</text>
</comment>
<keyword evidence="4 7" id="KW-0378">Hydrolase</keyword>